<dbReference type="AlphaFoldDB" id="A0A917JUG9"/>
<dbReference type="Pfam" id="PF00114">
    <property type="entry name" value="Pilin"/>
    <property type="match status" value="1"/>
</dbReference>
<organism evidence="4 5">
    <name type="scientific">Legionella impletisoli</name>
    <dbReference type="NCBI Taxonomy" id="343510"/>
    <lineage>
        <taxon>Bacteria</taxon>
        <taxon>Pseudomonadati</taxon>
        <taxon>Pseudomonadota</taxon>
        <taxon>Gammaproteobacteria</taxon>
        <taxon>Legionellales</taxon>
        <taxon>Legionellaceae</taxon>
        <taxon>Legionella</taxon>
    </lineage>
</organism>
<dbReference type="Gene3D" id="3.30.700.10">
    <property type="entry name" value="Glycoprotein, Type 4 Pilin"/>
    <property type="match status" value="1"/>
</dbReference>
<proteinExistence type="inferred from homology"/>
<dbReference type="Pfam" id="PF07963">
    <property type="entry name" value="N_methyl"/>
    <property type="match status" value="1"/>
</dbReference>
<dbReference type="EMBL" id="BMOB01000005">
    <property type="protein sequence ID" value="GGI85495.1"/>
    <property type="molecule type" value="Genomic_DNA"/>
</dbReference>
<keyword evidence="5" id="KW-1185">Reference proteome</keyword>
<protein>
    <submittedName>
        <fullName evidence="4">Prepilin-type N-terminal cleavage/methylation domain-containing protein</fullName>
    </submittedName>
</protein>
<keyword evidence="2" id="KW-0488">Methylation</keyword>
<accession>A0A917JUG9</accession>
<dbReference type="PANTHER" id="PTHR30093">
    <property type="entry name" value="GENERAL SECRETION PATHWAY PROTEIN G"/>
    <property type="match status" value="1"/>
</dbReference>
<name>A0A917JUG9_9GAMM</name>
<comment type="similarity">
    <text evidence="1">Belongs to the N-Me-Phe pilin family.</text>
</comment>
<dbReference type="GO" id="GO:0044096">
    <property type="term" value="C:type IV pilus"/>
    <property type="evidence" value="ECO:0007669"/>
    <property type="project" value="TreeGrafter"/>
</dbReference>
<keyword evidence="3" id="KW-0812">Transmembrane</keyword>
<dbReference type="InterPro" id="IPR012902">
    <property type="entry name" value="N_methyl_site"/>
</dbReference>
<dbReference type="PANTHER" id="PTHR30093:SF34">
    <property type="entry name" value="PREPILIN PEPTIDASE-DEPENDENT PROTEIN D"/>
    <property type="match status" value="1"/>
</dbReference>
<evidence type="ECO:0000313" key="4">
    <source>
        <dbReference type="EMBL" id="GGI85495.1"/>
    </source>
</evidence>
<gene>
    <name evidence="4" type="primary">pilE</name>
    <name evidence="4" type="ORF">GCM10007966_12650</name>
</gene>
<evidence type="ECO:0000256" key="1">
    <source>
        <dbReference type="ARBA" id="ARBA00005233"/>
    </source>
</evidence>
<keyword evidence="3" id="KW-0472">Membrane</keyword>
<feature type="transmembrane region" description="Helical" evidence="3">
    <location>
        <begin position="21"/>
        <end position="46"/>
    </location>
</feature>
<dbReference type="NCBIfam" id="TIGR02532">
    <property type="entry name" value="IV_pilin_GFxxxE"/>
    <property type="match status" value="1"/>
</dbReference>
<evidence type="ECO:0000313" key="5">
    <source>
        <dbReference type="Proteomes" id="UP000630149"/>
    </source>
</evidence>
<dbReference type="GO" id="GO:0043107">
    <property type="term" value="P:type IV pilus-dependent motility"/>
    <property type="evidence" value="ECO:0007669"/>
    <property type="project" value="TreeGrafter"/>
</dbReference>
<reference evidence="4" key="2">
    <citation type="submission" date="2020-09" db="EMBL/GenBank/DDBJ databases">
        <authorList>
            <person name="Sun Q."/>
            <person name="Ohkuma M."/>
        </authorList>
    </citation>
    <scope>NUCLEOTIDE SEQUENCE</scope>
    <source>
        <strain evidence="4">JCM 13919</strain>
    </source>
</reference>
<dbReference type="GO" id="GO:0007155">
    <property type="term" value="P:cell adhesion"/>
    <property type="evidence" value="ECO:0007669"/>
    <property type="project" value="InterPro"/>
</dbReference>
<comment type="caution">
    <text evidence="4">The sequence shown here is derived from an EMBL/GenBank/DDBJ whole genome shotgun (WGS) entry which is preliminary data.</text>
</comment>
<sequence length="154" mass="16476">MSDNYRKNLHILKLGAWMKQGGFTIVELLIVVGIVAILSVIAIPVYQNYAVRARVTEGLSLASAAQLAVADAVATHGRLPTSQAETHYLSPASTDNIESVTIANDGTGAIIVDYTPAAGDGTIIFLPTLDANKNIYWICTGGTLESRYRPVNCR</sequence>
<keyword evidence="3" id="KW-1133">Transmembrane helix</keyword>
<evidence type="ECO:0000256" key="2">
    <source>
        <dbReference type="ARBA" id="ARBA00022481"/>
    </source>
</evidence>
<dbReference type="InterPro" id="IPR045584">
    <property type="entry name" value="Pilin-like"/>
</dbReference>
<reference evidence="4" key="1">
    <citation type="journal article" date="2014" name="Int. J. Syst. Evol. Microbiol.">
        <title>Complete genome sequence of Corynebacterium casei LMG S-19264T (=DSM 44701T), isolated from a smear-ripened cheese.</title>
        <authorList>
            <consortium name="US DOE Joint Genome Institute (JGI-PGF)"/>
            <person name="Walter F."/>
            <person name="Albersmeier A."/>
            <person name="Kalinowski J."/>
            <person name="Ruckert C."/>
        </authorList>
    </citation>
    <scope>NUCLEOTIDE SEQUENCE</scope>
    <source>
        <strain evidence="4">JCM 13919</strain>
    </source>
</reference>
<evidence type="ECO:0000256" key="3">
    <source>
        <dbReference type="SAM" id="Phobius"/>
    </source>
</evidence>
<dbReference type="Proteomes" id="UP000630149">
    <property type="component" value="Unassembled WGS sequence"/>
</dbReference>
<dbReference type="InterPro" id="IPR001082">
    <property type="entry name" value="Pilin"/>
</dbReference>
<dbReference type="SUPFAM" id="SSF54523">
    <property type="entry name" value="Pili subunits"/>
    <property type="match status" value="1"/>
</dbReference>